<dbReference type="GO" id="GO:0005737">
    <property type="term" value="C:cytoplasm"/>
    <property type="evidence" value="ECO:0007669"/>
    <property type="project" value="TreeGrafter"/>
</dbReference>
<dbReference type="EMBL" id="LZYO01000022">
    <property type="protein sequence ID" value="ODH43675.1"/>
    <property type="molecule type" value="Genomic_DNA"/>
</dbReference>
<accession>A0A1D2JMV2</accession>
<organism evidence="3 4">
    <name type="scientific">Paracoccidioides brasiliensis</name>
    <dbReference type="NCBI Taxonomy" id="121759"/>
    <lineage>
        <taxon>Eukaryota</taxon>
        <taxon>Fungi</taxon>
        <taxon>Dikarya</taxon>
        <taxon>Ascomycota</taxon>
        <taxon>Pezizomycotina</taxon>
        <taxon>Eurotiomycetes</taxon>
        <taxon>Eurotiomycetidae</taxon>
        <taxon>Onygenales</taxon>
        <taxon>Ajellomycetaceae</taxon>
        <taxon>Paracoccidioides</taxon>
    </lineage>
</organism>
<dbReference type="Gene3D" id="3.50.50.60">
    <property type="entry name" value="FAD/NAD(P)-binding domain"/>
    <property type="match status" value="1"/>
</dbReference>
<sequence length="485" mass="52538">MNKRISIPVSLPHPNPTISYWQNPPDEIGDICSTTQLPSQVDIAIIGSGISGATIAYNILCRAPGTKIVLLEARQAVSGATGRNGGHTKGASYTTFPTNVQKLGLEEAIKIAKLELNTVRQVHAFAKKHTIDCESRHIDTADIIYNQDTLDQAVQAVQFMQKAMPNHPASKYTFWNRKETEEKFLVPGAAGAITYEAGSLSAYKLVIGILKLCLEKGLNLQTNTPVTGLHRYDGNSSSNSGSSSSSSRTNKTSWTIVTQRGHIQASKVIMATNGYTAAIYPKLQGVIVPVRGQVTAHRPGSKMPSSTLSTTYSFNYGSGFDYMIQCPETSKYPGDIVIGGGFCESKNEGLANYGNTDDSGVEPAISEYLAASTVEFFGKNWGSDDRAGRVRQEWTGIMGYSADGYPLVGEMPGESGLFISASFQGHGMVSCFLCAEALTNMIFGDDEKKLSSWFPSAYMVNSERLKHKLDQKITPPPRSQSKARL</sequence>
<dbReference type="InterPro" id="IPR006076">
    <property type="entry name" value="FAD-dep_OxRdtase"/>
</dbReference>
<feature type="compositionally biased region" description="Low complexity" evidence="1">
    <location>
        <begin position="234"/>
        <end position="247"/>
    </location>
</feature>
<dbReference type="SUPFAM" id="SSF51905">
    <property type="entry name" value="FAD/NAD(P)-binding domain"/>
    <property type="match status" value="1"/>
</dbReference>
<evidence type="ECO:0000313" key="3">
    <source>
        <dbReference type="EMBL" id="ODH43675.1"/>
    </source>
</evidence>
<dbReference type="VEuPathDB" id="FungiDB:PABG_00371"/>
<dbReference type="Pfam" id="PF01266">
    <property type="entry name" value="DAO"/>
    <property type="match status" value="1"/>
</dbReference>
<evidence type="ECO:0000256" key="1">
    <source>
        <dbReference type="SAM" id="MobiDB-lite"/>
    </source>
</evidence>
<name>A0A1D2JMV2_PARBR</name>
<evidence type="ECO:0000259" key="2">
    <source>
        <dbReference type="Pfam" id="PF01266"/>
    </source>
</evidence>
<comment type="caution">
    <text evidence="3">The sequence shown here is derived from an EMBL/GenBank/DDBJ whole genome shotgun (WGS) entry which is preliminary data.</text>
</comment>
<dbReference type="Proteomes" id="UP000242814">
    <property type="component" value="Unassembled WGS sequence"/>
</dbReference>
<gene>
    <name evidence="3" type="ORF">ACO22_01019</name>
</gene>
<evidence type="ECO:0000313" key="4">
    <source>
        <dbReference type="Proteomes" id="UP000242814"/>
    </source>
</evidence>
<dbReference type="InterPro" id="IPR036188">
    <property type="entry name" value="FAD/NAD-bd_sf"/>
</dbReference>
<dbReference type="AlphaFoldDB" id="A0A1D2JMV2"/>
<feature type="region of interest" description="Disordered" evidence="1">
    <location>
        <begin position="228"/>
        <end position="253"/>
    </location>
</feature>
<proteinExistence type="predicted"/>
<dbReference type="VEuPathDB" id="FungiDB:PADG_02782"/>
<dbReference type="Gene3D" id="3.30.9.10">
    <property type="entry name" value="D-Amino Acid Oxidase, subunit A, domain 2"/>
    <property type="match status" value="1"/>
</dbReference>
<protein>
    <recommendedName>
        <fullName evidence="2">FAD dependent oxidoreductase domain-containing protein</fullName>
    </recommendedName>
</protein>
<dbReference type="PANTHER" id="PTHR13847:SF284">
    <property type="entry name" value="FAD DEPENDENT OXIDOREDUCTASE DOMAIN-CONTAINING PROTEIN"/>
    <property type="match status" value="1"/>
</dbReference>
<feature type="domain" description="FAD dependent oxidoreductase" evidence="2">
    <location>
        <begin position="42"/>
        <end position="440"/>
    </location>
</feature>
<dbReference type="PANTHER" id="PTHR13847">
    <property type="entry name" value="SARCOSINE DEHYDROGENASE-RELATED"/>
    <property type="match status" value="1"/>
</dbReference>
<reference evidence="3 4" key="1">
    <citation type="submission" date="2016-06" db="EMBL/GenBank/DDBJ databases">
        <authorList>
            <person name="Kjaerup R.B."/>
            <person name="Dalgaard T.S."/>
            <person name="Juul-Madsen H.R."/>
        </authorList>
    </citation>
    <scope>NUCLEOTIDE SEQUENCE [LARGE SCALE GENOMIC DNA]</scope>
    <source>
        <strain evidence="3 4">Pb300</strain>
    </source>
</reference>